<evidence type="ECO:0000256" key="1">
    <source>
        <dbReference type="SAM" id="MobiDB-lite"/>
    </source>
</evidence>
<dbReference type="GO" id="GO:0006606">
    <property type="term" value="P:protein import into nucleus"/>
    <property type="evidence" value="ECO:0007669"/>
    <property type="project" value="TreeGrafter"/>
</dbReference>
<feature type="compositionally biased region" description="Polar residues" evidence="1">
    <location>
        <begin position="245"/>
        <end position="257"/>
    </location>
</feature>
<dbReference type="PANTHER" id="PTHR28003:SF1">
    <property type="entry name" value="NUCLEOPORIN POM34"/>
    <property type="match status" value="1"/>
</dbReference>
<organism evidence="2 3">
    <name type="scientific">Lachancea nothofagi CBS 11611</name>
    <dbReference type="NCBI Taxonomy" id="1266666"/>
    <lineage>
        <taxon>Eukaryota</taxon>
        <taxon>Fungi</taxon>
        <taxon>Dikarya</taxon>
        <taxon>Ascomycota</taxon>
        <taxon>Saccharomycotina</taxon>
        <taxon>Saccharomycetes</taxon>
        <taxon>Saccharomycetales</taxon>
        <taxon>Saccharomycetaceae</taxon>
        <taxon>Lachancea</taxon>
    </lineage>
</organism>
<dbReference type="OrthoDB" id="4035020at2759"/>
<evidence type="ECO:0000313" key="2">
    <source>
        <dbReference type="EMBL" id="SCU96752.1"/>
    </source>
</evidence>
<proteinExistence type="predicted"/>
<reference evidence="3" key="1">
    <citation type="submission" date="2016-03" db="EMBL/GenBank/DDBJ databases">
        <authorList>
            <person name="Devillers Hugo."/>
        </authorList>
    </citation>
    <scope>NUCLEOTIDE SEQUENCE [LARGE SCALE GENOMIC DNA]</scope>
</reference>
<evidence type="ECO:0000313" key="3">
    <source>
        <dbReference type="Proteomes" id="UP000189911"/>
    </source>
</evidence>
<protein>
    <submittedName>
        <fullName evidence="2">LANO_0E14268g1_1</fullName>
    </submittedName>
</protein>
<dbReference type="AlphaFoldDB" id="A0A1G4JZU1"/>
<feature type="compositionally biased region" description="Polar residues" evidence="1">
    <location>
        <begin position="305"/>
        <end position="317"/>
    </location>
</feature>
<dbReference type="GO" id="GO:0005640">
    <property type="term" value="C:nuclear outer membrane"/>
    <property type="evidence" value="ECO:0007669"/>
    <property type="project" value="TreeGrafter"/>
</dbReference>
<feature type="region of interest" description="Disordered" evidence="1">
    <location>
        <begin position="34"/>
        <end position="74"/>
    </location>
</feature>
<feature type="region of interest" description="Disordered" evidence="1">
    <location>
        <begin position="305"/>
        <end position="324"/>
    </location>
</feature>
<accession>A0A1G4JZU1</accession>
<feature type="region of interest" description="Disordered" evidence="1">
    <location>
        <begin position="236"/>
        <end position="257"/>
    </location>
</feature>
<name>A0A1G4JZU1_9SACH</name>
<dbReference type="GO" id="GO:0030474">
    <property type="term" value="P:spindle pole body duplication"/>
    <property type="evidence" value="ECO:0007669"/>
    <property type="project" value="TreeGrafter"/>
</dbReference>
<dbReference type="GO" id="GO:0070762">
    <property type="term" value="C:nuclear pore transmembrane ring"/>
    <property type="evidence" value="ECO:0007669"/>
    <property type="project" value="TreeGrafter"/>
</dbReference>
<dbReference type="PANTHER" id="PTHR28003">
    <property type="entry name" value="NUCLEOPORIN POM34"/>
    <property type="match status" value="1"/>
</dbReference>
<gene>
    <name evidence="2" type="ORF">LANO_0E14268G</name>
</gene>
<keyword evidence="3" id="KW-1185">Reference proteome</keyword>
<dbReference type="Proteomes" id="UP000189911">
    <property type="component" value="Chromosome E"/>
</dbReference>
<sequence length="345" mass="39064">MSVTGVDSKLFSTPVKNVSGEKFRNVREKIGRESPYLYRSKHLSEVGKDNEGNSGSGPQPGPNKVSNDIPQNDRPAESAVTSFAFENPVLEQYSRRIVNKELETRRIISNFLALLLWNLGVKFLELFLHHTSHGIGLQRKLSKWVQELLIYRLYPHADLDNSQWVRNATLTNVSHVFHLVIFYNVIVSLWRLLVKSQNVKIDDLRLNHRQKQLLGVSDTPVTNKLLPQVTLANRDHPKSQVPHLASNSGTSESHVSPSTSTFLFKSLQTPMKSREQNSASVGVRSEYVKKINAFGELRNPLLKKTSLTPSQNSTNPLMTPINRNGYIPSSKYAYMRDSPSPRKRL</sequence>
<feature type="compositionally biased region" description="Basic and acidic residues" evidence="1">
    <location>
        <begin position="42"/>
        <end position="51"/>
    </location>
</feature>
<dbReference type="EMBL" id="LT598451">
    <property type="protein sequence ID" value="SCU96752.1"/>
    <property type="molecule type" value="Genomic_DNA"/>
</dbReference>
<dbReference type="InterPro" id="IPR012578">
    <property type="entry name" value="Nucl_pore_cmplx"/>
</dbReference>
<dbReference type="Pfam" id="PF08058">
    <property type="entry name" value="NPCC"/>
    <property type="match status" value="1"/>
</dbReference>